<evidence type="ECO:0000256" key="5">
    <source>
        <dbReference type="ARBA" id="ARBA00023002"/>
    </source>
</evidence>
<dbReference type="CDD" id="cd01335">
    <property type="entry name" value="Radical_SAM"/>
    <property type="match status" value="1"/>
</dbReference>
<dbReference type="InterPro" id="IPR023885">
    <property type="entry name" value="4Fe4S-binding_SPASM_dom"/>
</dbReference>
<evidence type="ECO:0000256" key="2">
    <source>
        <dbReference type="ARBA" id="ARBA00022485"/>
    </source>
</evidence>
<dbReference type="AlphaFoldDB" id="A0A7W8H785"/>
<name>A0A7W8H785_9FIRM</name>
<dbReference type="PROSITE" id="PS01305">
    <property type="entry name" value="MOAA_NIFB_PQQE"/>
    <property type="match status" value="1"/>
</dbReference>
<dbReference type="SUPFAM" id="SSF102114">
    <property type="entry name" value="Radical SAM enzymes"/>
    <property type="match status" value="1"/>
</dbReference>
<accession>A0A7W8H785</accession>
<feature type="domain" description="Radical SAM core" evidence="8">
    <location>
        <begin position="2"/>
        <end position="209"/>
    </location>
</feature>
<keyword evidence="3" id="KW-0949">S-adenosyl-L-methionine</keyword>
<dbReference type="PROSITE" id="PS51918">
    <property type="entry name" value="RADICAL_SAM"/>
    <property type="match status" value="1"/>
</dbReference>
<dbReference type="GO" id="GO:0051539">
    <property type="term" value="F:4 iron, 4 sulfur cluster binding"/>
    <property type="evidence" value="ECO:0007669"/>
    <property type="project" value="UniProtKB-KW"/>
</dbReference>
<keyword evidence="6" id="KW-0408">Iron</keyword>
<keyword evidence="10" id="KW-1185">Reference proteome</keyword>
<evidence type="ECO:0000259" key="8">
    <source>
        <dbReference type="PROSITE" id="PS51918"/>
    </source>
</evidence>
<comment type="caution">
    <text evidence="9">The sequence shown here is derived from an EMBL/GenBank/DDBJ whole genome shotgun (WGS) entry which is preliminary data.</text>
</comment>
<dbReference type="InterPro" id="IPR013785">
    <property type="entry name" value="Aldolase_TIM"/>
</dbReference>
<keyword evidence="2" id="KW-0004">4Fe-4S</keyword>
<comment type="cofactor">
    <cofactor evidence="1">
        <name>[4Fe-4S] cluster</name>
        <dbReference type="ChEBI" id="CHEBI:49883"/>
    </cofactor>
</comment>
<dbReference type="InterPro" id="IPR050377">
    <property type="entry name" value="Radical_SAM_PqqE_MftC-like"/>
</dbReference>
<proteinExistence type="predicted"/>
<dbReference type="Pfam" id="PF13186">
    <property type="entry name" value="SPASM"/>
    <property type="match status" value="1"/>
</dbReference>
<dbReference type="InterPro" id="IPR007197">
    <property type="entry name" value="rSAM"/>
</dbReference>
<dbReference type="CDD" id="cd21122">
    <property type="entry name" value="SPASM_rSAM"/>
    <property type="match status" value="1"/>
</dbReference>
<organism evidence="9 10">
    <name type="scientific">Catenibacillus scindens</name>
    <dbReference type="NCBI Taxonomy" id="673271"/>
    <lineage>
        <taxon>Bacteria</taxon>
        <taxon>Bacillati</taxon>
        <taxon>Bacillota</taxon>
        <taxon>Clostridia</taxon>
        <taxon>Lachnospirales</taxon>
        <taxon>Lachnospiraceae</taxon>
        <taxon>Catenibacillus</taxon>
    </lineage>
</organism>
<dbReference type="InterPro" id="IPR058240">
    <property type="entry name" value="rSAM_sf"/>
</dbReference>
<reference evidence="9 10" key="1">
    <citation type="submission" date="2020-08" db="EMBL/GenBank/DDBJ databases">
        <title>Genomic Encyclopedia of Type Strains, Phase IV (KMG-IV): sequencing the most valuable type-strain genomes for metagenomic binning, comparative biology and taxonomic classification.</title>
        <authorList>
            <person name="Goeker M."/>
        </authorList>
    </citation>
    <scope>NUCLEOTIDE SEQUENCE [LARGE SCALE GENOMIC DNA]</scope>
    <source>
        <strain evidence="9 10">DSM 106146</strain>
    </source>
</reference>
<evidence type="ECO:0000313" key="10">
    <source>
        <dbReference type="Proteomes" id="UP000543642"/>
    </source>
</evidence>
<dbReference type="GO" id="GO:0016491">
    <property type="term" value="F:oxidoreductase activity"/>
    <property type="evidence" value="ECO:0007669"/>
    <property type="project" value="UniProtKB-KW"/>
</dbReference>
<keyword evidence="5" id="KW-0560">Oxidoreductase</keyword>
<evidence type="ECO:0000256" key="7">
    <source>
        <dbReference type="ARBA" id="ARBA00023014"/>
    </source>
</evidence>
<dbReference type="Gene3D" id="3.20.20.70">
    <property type="entry name" value="Aldolase class I"/>
    <property type="match status" value="1"/>
</dbReference>
<keyword evidence="7" id="KW-0411">Iron-sulfur</keyword>
<dbReference type="Proteomes" id="UP000543642">
    <property type="component" value="Unassembled WGS sequence"/>
</dbReference>
<evidence type="ECO:0000256" key="6">
    <source>
        <dbReference type="ARBA" id="ARBA00023004"/>
    </source>
</evidence>
<dbReference type="RefSeq" id="WP_183770640.1">
    <property type="nucleotide sequence ID" value="NZ_JACHFW010000001.1"/>
</dbReference>
<sequence length="292" mass="33467">MKKRFKKIYIEITNRCNLSCAFCPPTKRNPGMIFPREFAYILNAVSPLTDYICLHVKGEPLTHPHLDELLALAAKHNFYVNLTTNATLLGQKEKILLSRPIRQINLSLHSFEANTRLPGDMTFKEYVRSALEFSVKFSPIHGITAFRLWNLDPEKMSQPQFEKNRYILNELTRFFHLPEVPDYRNYTTTDVKLAKNTFLSFDHEFSWPDMDGPDFGPRGTCQGLKTHIAILWDGTVVPCCLDGNGGLALGNIFTQDIQEILASPKSLAISHGFARHEITQPLCRRCGYRTRF</sequence>
<dbReference type="SFLD" id="SFLDS00029">
    <property type="entry name" value="Radical_SAM"/>
    <property type="match status" value="1"/>
</dbReference>
<dbReference type="PANTHER" id="PTHR11228:SF7">
    <property type="entry name" value="PQQA PEPTIDE CYCLASE"/>
    <property type="match status" value="1"/>
</dbReference>
<keyword evidence="4" id="KW-0479">Metal-binding</keyword>
<evidence type="ECO:0000256" key="1">
    <source>
        <dbReference type="ARBA" id="ARBA00001966"/>
    </source>
</evidence>
<dbReference type="GO" id="GO:0046872">
    <property type="term" value="F:metal ion binding"/>
    <property type="evidence" value="ECO:0007669"/>
    <property type="project" value="UniProtKB-KW"/>
</dbReference>
<dbReference type="PANTHER" id="PTHR11228">
    <property type="entry name" value="RADICAL SAM DOMAIN PROTEIN"/>
    <property type="match status" value="1"/>
</dbReference>
<dbReference type="SFLD" id="SFLDG01067">
    <property type="entry name" value="SPASM/twitch_domain_containing"/>
    <property type="match status" value="1"/>
</dbReference>
<evidence type="ECO:0000256" key="3">
    <source>
        <dbReference type="ARBA" id="ARBA00022691"/>
    </source>
</evidence>
<dbReference type="Pfam" id="PF04055">
    <property type="entry name" value="Radical_SAM"/>
    <property type="match status" value="1"/>
</dbReference>
<gene>
    <name evidence="9" type="ORF">HNP82_000283</name>
</gene>
<protein>
    <submittedName>
        <fullName evidence="9">Radical SAM protein with 4Fe4S-binding SPASM domain</fullName>
    </submittedName>
</protein>
<dbReference type="EMBL" id="JACHFW010000001">
    <property type="protein sequence ID" value="MBB5263189.1"/>
    <property type="molecule type" value="Genomic_DNA"/>
</dbReference>
<evidence type="ECO:0000256" key="4">
    <source>
        <dbReference type="ARBA" id="ARBA00022723"/>
    </source>
</evidence>
<dbReference type="InterPro" id="IPR000385">
    <property type="entry name" value="MoaA_NifB_PqqE_Fe-S-bd_CS"/>
</dbReference>
<evidence type="ECO:0000313" key="9">
    <source>
        <dbReference type="EMBL" id="MBB5263189.1"/>
    </source>
</evidence>